<dbReference type="EMBL" id="JAGTXO010000005">
    <property type="protein sequence ID" value="KAG8467657.1"/>
    <property type="molecule type" value="Genomic_DNA"/>
</dbReference>
<reference evidence="2" key="1">
    <citation type="submission" date="2021-05" db="EMBL/GenBank/DDBJ databases">
        <title>The genome of the haptophyte Pavlova lutheri (Diacronema luteri, Pavlovales) - a model for lipid biosynthesis in eukaryotic algae.</title>
        <authorList>
            <person name="Hulatt C.J."/>
            <person name="Posewitz M.C."/>
        </authorList>
    </citation>
    <scope>NUCLEOTIDE SEQUENCE</scope>
    <source>
        <strain evidence="2">NIVA-4/92</strain>
    </source>
</reference>
<dbReference type="Proteomes" id="UP000751190">
    <property type="component" value="Unassembled WGS sequence"/>
</dbReference>
<organism evidence="2 3">
    <name type="scientific">Diacronema lutheri</name>
    <name type="common">Unicellular marine alga</name>
    <name type="synonym">Monochrysis lutheri</name>
    <dbReference type="NCBI Taxonomy" id="2081491"/>
    <lineage>
        <taxon>Eukaryota</taxon>
        <taxon>Haptista</taxon>
        <taxon>Haptophyta</taxon>
        <taxon>Pavlovophyceae</taxon>
        <taxon>Pavlovales</taxon>
        <taxon>Pavlovaceae</taxon>
        <taxon>Diacronema</taxon>
    </lineage>
</organism>
<evidence type="ECO:0000313" key="2">
    <source>
        <dbReference type="EMBL" id="KAG8467657.1"/>
    </source>
</evidence>
<dbReference type="AlphaFoldDB" id="A0A8J5XSK9"/>
<name>A0A8J5XSK9_DIALT</name>
<accession>A0A8J5XSK9</accession>
<sequence length="216" mass="24193">MDDRQREQIRELFNFLDVNRDSVISPKLAVHLALKLGFEITIEEMDPSEGLTLEDVLEEIETAFMRSQREPTERLSQIFSLTAGSSTFVNVGHVRSVLEGAQTGLLEGQGGPPSDVELQNLIDTMAFNYRPDVNHATRREFDEFLTVLGPRTLRLHEPFDARPDESMADFASRAAIERPRDIQLIARTGVKSQQTSGRLAHELPAHETLGAQRALG</sequence>
<evidence type="ECO:0000256" key="1">
    <source>
        <dbReference type="SAM" id="MobiDB-lite"/>
    </source>
</evidence>
<dbReference type="InterPro" id="IPR011992">
    <property type="entry name" value="EF-hand-dom_pair"/>
</dbReference>
<evidence type="ECO:0000313" key="3">
    <source>
        <dbReference type="Proteomes" id="UP000751190"/>
    </source>
</evidence>
<proteinExistence type="predicted"/>
<keyword evidence="3" id="KW-1185">Reference proteome</keyword>
<feature type="region of interest" description="Disordered" evidence="1">
    <location>
        <begin position="193"/>
        <end position="216"/>
    </location>
</feature>
<comment type="caution">
    <text evidence="2">The sequence shown here is derived from an EMBL/GenBank/DDBJ whole genome shotgun (WGS) entry which is preliminary data.</text>
</comment>
<protein>
    <submittedName>
        <fullName evidence="2">Uncharacterized protein</fullName>
    </submittedName>
</protein>
<dbReference type="SUPFAM" id="SSF47473">
    <property type="entry name" value="EF-hand"/>
    <property type="match status" value="1"/>
</dbReference>
<dbReference type="Gene3D" id="1.10.238.10">
    <property type="entry name" value="EF-hand"/>
    <property type="match status" value="1"/>
</dbReference>
<dbReference type="OrthoDB" id="10485629at2759"/>
<gene>
    <name evidence="2" type="ORF">KFE25_006709</name>
</gene>